<evidence type="ECO:0000313" key="2">
    <source>
        <dbReference type="EMBL" id="CAE7466002.1"/>
    </source>
</evidence>
<comment type="caution">
    <text evidence="2">The sequence shown here is derived from an EMBL/GenBank/DDBJ whole genome shotgun (WGS) entry which is preliminary data.</text>
</comment>
<dbReference type="OrthoDB" id="411322at2759"/>
<organism evidence="2 3">
    <name type="scientific">Symbiodinium natans</name>
    <dbReference type="NCBI Taxonomy" id="878477"/>
    <lineage>
        <taxon>Eukaryota</taxon>
        <taxon>Sar</taxon>
        <taxon>Alveolata</taxon>
        <taxon>Dinophyceae</taxon>
        <taxon>Suessiales</taxon>
        <taxon>Symbiodiniaceae</taxon>
        <taxon>Symbiodinium</taxon>
    </lineage>
</organism>
<dbReference type="AlphaFoldDB" id="A0A812S6C7"/>
<dbReference type="EMBL" id="CAJNDS010002414">
    <property type="protein sequence ID" value="CAE7466002.1"/>
    <property type="molecule type" value="Genomic_DNA"/>
</dbReference>
<feature type="compositionally biased region" description="Basic and acidic residues" evidence="1">
    <location>
        <begin position="269"/>
        <end position="300"/>
    </location>
</feature>
<proteinExistence type="predicted"/>
<keyword evidence="3" id="KW-1185">Reference proteome</keyword>
<protein>
    <submittedName>
        <fullName evidence="2">Uncharacterized protein</fullName>
    </submittedName>
</protein>
<feature type="region of interest" description="Disordered" evidence="1">
    <location>
        <begin position="254"/>
        <end position="300"/>
    </location>
</feature>
<sequence length="300" mass="33255">MPCAACGQEAGVIEWKWDPLRWELDPPCTQAEWKYLADANGAPEVMETQQCSYMNKICRGCYNSRLPIMARVKTRIRANGGLEEMQPSLKMRKDYEAAHDADLIKNRPAKIDGLQSASAAHLNGQLCRLVSRDAESLRWTVELVGGDQKSIKESNLTASKDIDLEWEVSRQQYAASNPADAAQTDGKPVARPLGTNTSWPKVKGIHPGAVVRLQNLVAKQDLNGRKGRCISFDTEVGRWKVDLGDEHKSLKVENLVPAPGEKPPTRQSAEAEKAAGDAEALRRQALDARQRHAEDYGWDS</sequence>
<accession>A0A812S6C7</accession>
<evidence type="ECO:0000313" key="3">
    <source>
        <dbReference type="Proteomes" id="UP000604046"/>
    </source>
</evidence>
<gene>
    <name evidence="2" type="ORF">SNAT2548_LOCUS26018</name>
</gene>
<dbReference type="Proteomes" id="UP000604046">
    <property type="component" value="Unassembled WGS sequence"/>
</dbReference>
<reference evidence="2" key="1">
    <citation type="submission" date="2021-02" db="EMBL/GenBank/DDBJ databases">
        <authorList>
            <person name="Dougan E. K."/>
            <person name="Rhodes N."/>
            <person name="Thang M."/>
            <person name="Chan C."/>
        </authorList>
    </citation>
    <scope>NUCLEOTIDE SEQUENCE</scope>
</reference>
<name>A0A812S6C7_9DINO</name>
<evidence type="ECO:0000256" key="1">
    <source>
        <dbReference type="SAM" id="MobiDB-lite"/>
    </source>
</evidence>